<protein>
    <submittedName>
        <fullName evidence="10">Huntingtin</fullName>
    </submittedName>
</protein>
<dbReference type="OrthoDB" id="44867at2759"/>
<dbReference type="InterPro" id="IPR028426">
    <property type="entry name" value="Huntingtin_fam"/>
</dbReference>
<comment type="caution">
    <text evidence="10">The sequence shown here is derived from an EMBL/GenBank/DDBJ whole genome shotgun (WGS) entry which is preliminary data.</text>
</comment>
<comment type="subcellular location">
    <subcellularLocation>
        <location evidence="2">Cytoplasm</location>
    </subcellularLocation>
    <subcellularLocation>
        <location evidence="1 5">Nucleus</location>
    </subcellularLocation>
</comment>
<evidence type="ECO:0000313" key="11">
    <source>
        <dbReference type="Proteomes" id="UP000054776"/>
    </source>
</evidence>
<keyword evidence="7" id="KW-1133">Transmembrane helix</keyword>
<dbReference type="InterPro" id="IPR048411">
    <property type="entry name" value="Htt_N_HEAT_rpt-1"/>
</dbReference>
<dbReference type="STRING" id="6334.A0A0V1BW76"/>
<keyword evidence="4 5" id="KW-0539">Nucleus</keyword>
<evidence type="ECO:0000256" key="6">
    <source>
        <dbReference type="SAM" id="MobiDB-lite"/>
    </source>
</evidence>
<evidence type="ECO:0000259" key="9">
    <source>
        <dbReference type="PROSITE" id="PS51321"/>
    </source>
</evidence>
<dbReference type="Proteomes" id="UP000054776">
    <property type="component" value="Unassembled WGS sequence"/>
</dbReference>
<evidence type="ECO:0000256" key="4">
    <source>
        <dbReference type="ARBA" id="ARBA00023242"/>
    </source>
</evidence>
<dbReference type="Pfam" id="PF12372">
    <property type="entry name" value="Htt_N-HEAT"/>
    <property type="match status" value="1"/>
</dbReference>
<dbReference type="SMART" id="SM00510">
    <property type="entry name" value="TFS2M"/>
    <property type="match status" value="1"/>
</dbReference>
<feature type="compositionally biased region" description="Low complexity" evidence="6">
    <location>
        <begin position="786"/>
        <end position="798"/>
    </location>
</feature>
<evidence type="ECO:0000256" key="1">
    <source>
        <dbReference type="ARBA" id="ARBA00004123"/>
    </source>
</evidence>
<dbReference type="InterPro" id="IPR035441">
    <property type="entry name" value="TFIIS/LEDGF_dom_sf"/>
</dbReference>
<dbReference type="InterPro" id="IPR003618">
    <property type="entry name" value="TFIIS_cen_dom"/>
</dbReference>
<reference evidence="10 11" key="1">
    <citation type="submission" date="2015-01" db="EMBL/GenBank/DDBJ databases">
        <title>Evolution of Trichinella species and genotypes.</title>
        <authorList>
            <person name="Korhonen P.K."/>
            <person name="Edoardo P."/>
            <person name="Giuseppe L.R."/>
            <person name="Gasser R.B."/>
        </authorList>
    </citation>
    <scope>NUCLEOTIDE SEQUENCE [LARGE SCALE GENOMIC DNA]</scope>
    <source>
        <strain evidence="10">ISS3</strain>
    </source>
</reference>
<dbReference type="GO" id="GO:0005737">
    <property type="term" value="C:cytoplasm"/>
    <property type="evidence" value="ECO:0007669"/>
    <property type="project" value="UniProtKB-SubCell"/>
</dbReference>
<dbReference type="InterPro" id="IPR036575">
    <property type="entry name" value="TFIIS_cen_dom_sf"/>
</dbReference>
<dbReference type="EMBL" id="JYDH01000011">
    <property type="protein sequence ID" value="KRY40707.1"/>
    <property type="molecule type" value="Genomic_DNA"/>
</dbReference>
<accession>A0A0V1BW76</accession>
<dbReference type="eggNOG" id="KOG1105">
    <property type="taxonomic scope" value="Eukaryota"/>
</dbReference>
<dbReference type="GO" id="GO:0006351">
    <property type="term" value="P:DNA-templated transcription"/>
    <property type="evidence" value="ECO:0007669"/>
    <property type="project" value="InterPro"/>
</dbReference>
<keyword evidence="7" id="KW-0812">Transmembrane</keyword>
<keyword evidence="3" id="KW-0963">Cytoplasm</keyword>
<dbReference type="Pfam" id="PF07500">
    <property type="entry name" value="TFIIS_M"/>
    <property type="match status" value="1"/>
</dbReference>
<dbReference type="Gene3D" id="1.20.930.10">
    <property type="entry name" value="Conserved domain common to transcription factors TFIIS, elongin A, CRSP70"/>
    <property type="match status" value="1"/>
</dbReference>
<dbReference type="InterPro" id="IPR017923">
    <property type="entry name" value="TFIIS_N"/>
</dbReference>
<feature type="region of interest" description="Disordered" evidence="6">
    <location>
        <begin position="766"/>
        <end position="803"/>
    </location>
</feature>
<dbReference type="InterPro" id="IPR024613">
    <property type="entry name" value="Huntingtin_N_HEAT_rpt-2"/>
</dbReference>
<dbReference type="Pfam" id="PF08711">
    <property type="entry name" value="Med26"/>
    <property type="match status" value="1"/>
</dbReference>
<evidence type="ECO:0000259" key="8">
    <source>
        <dbReference type="PROSITE" id="PS51319"/>
    </source>
</evidence>
<feature type="domain" description="TFIIS central" evidence="9">
    <location>
        <begin position="182"/>
        <end position="296"/>
    </location>
</feature>
<dbReference type="SUPFAM" id="SSF48371">
    <property type="entry name" value="ARM repeat"/>
    <property type="match status" value="2"/>
</dbReference>
<evidence type="ECO:0000256" key="5">
    <source>
        <dbReference type="PROSITE-ProRule" id="PRU00649"/>
    </source>
</evidence>
<dbReference type="SUPFAM" id="SSF47676">
    <property type="entry name" value="Conserved domain common to transcription factors TFIIS, elongin A, CRSP70"/>
    <property type="match status" value="1"/>
</dbReference>
<dbReference type="Pfam" id="PF20927">
    <property type="entry name" value="Htt_C-HEAT"/>
    <property type="match status" value="2"/>
</dbReference>
<feature type="transmembrane region" description="Helical" evidence="7">
    <location>
        <begin position="1572"/>
        <end position="1593"/>
    </location>
</feature>
<dbReference type="Gene3D" id="1.10.472.30">
    <property type="entry name" value="Transcription elongation factor S-II, central domain"/>
    <property type="match status" value="1"/>
</dbReference>
<proteinExistence type="predicted"/>
<organism evidence="10 11">
    <name type="scientific">Trichinella spiralis</name>
    <name type="common">Trichina worm</name>
    <dbReference type="NCBI Taxonomy" id="6334"/>
    <lineage>
        <taxon>Eukaryota</taxon>
        <taxon>Metazoa</taxon>
        <taxon>Ecdysozoa</taxon>
        <taxon>Nematoda</taxon>
        <taxon>Enoplea</taxon>
        <taxon>Dorylaimia</taxon>
        <taxon>Trichinellida</taxon>
        <taxon>Trichinellidae</taxon>
        <taxon>Trichinella</taxon>
    </lineage>
</organism>
<evidence type="ECO:0000256" key="2">
    <source>
        <dbReference type="ARBA" id="ARBA00004496"/>
    </source>
</evidence>
<dbReference type="SUPFAM" id="SSF46942">
    <property type="entry name" value="Elongation factor TFIIS domain 2"/>
    <property type="match status" value="1"/>
</dbReference>
<dbReference type="PANTHER" id="PTHR10170">
    <property type="entry name" value="HUNTINGTON DISEASE PROTEIN"/>
    <property type="match status" value="1"/>
</dbReference>
<gene>
    <name evidence="10" type="primary">HTT</name>
    <name evidence="10" type="ORF">T01_12486</name>
</gene>
<feature type="domain" description="TFIIS N-terminal" evidence="8">
    <location>
        <begin position="48"/>
        <end position="122"/>
    </location>
</feature>
<feature type="transmembrane region" description="Helical" evidence="7">
    <location>
        <begin position="1421"/>
        <end position="1445"/>
    </location>
</feature>
<dbReference type="InterPro" id="IPR016024">
    <property type="entry name" value="ARM-type_fold"/>
</dbReference>
<keyword evidence="7" id="KW-0472">Membrane</keyword>
<evidence type="ECO:0000256" key="3">
    <source>
        <dbReference type="ARBA" id="ARBA00022490"/>
    </source>
</evidence>
<evidence type="ECO:0000256" key="7">
    <source>
        <dbReference type="SAM" id="Phobius"/>
    </source>
</evidence>
<dbReference type="PROSITE" id="PS51319">
    <property type="entry name" value="TFIIS_N"/>
    <property type="match status" value="1"/>
</dbReference>
<keyword evidence="11" id="KW-1185">Reference proteome</keyword>
<dbReference type="GO" id="GO:0005634">
    <property type="term" value="C:nucleus"/>
    <property type="evidence" value="ECO:0007669"/>
    <property type="project" value="UniProtKB-SubCell"/>
</dbReference>
<sequence length="3235" mass="368730">MSHGIALNSKNLFIEKNYFHTNQVRQAILMTNNVQRQRLEFRVREIENELSEMLDKNALNKTKMRKLLEELRTYGGIDVDMLVSTNIGKTVNRIRTTFVKCPELFENATFLVKKWKKEVNALSTSSRRKSLSKSTSQSSDDMDQFSTSELCSQSTTNFPLFNLSSPVRHNSCRALFDSIRSNLNNCRAMFEDCDANLLNDNNIKTIVQQIEESIYELNGSDETNSKYCSEIRSHAMNLCNSKNCQLLRDILTGKILPANFAKMTTEEMAPEEVKNMRKAVERDSLKEHMLSNEGSLLHSTTFHCRQCGQRDCNYTVSYEKDGHEAEAVTYVVCNQCGHRKKEAVPLSKEKAALFYQVAEALSSNTLKQHAEYGKAFGNAFTILFSYCDDPCTDVRILTEETMNIIIRSCINEWNISRVHSELCKELKRNGSARCIRSAMGKFVEIVELIGIQKRRQFAITLIPLFEQIIKRPEEMIQDCIGSTIARLLQTLGRYFRDEEIHGLIHSALANLQLQSTLFRRVAATFITELCHNSRRRSDMISYWFRYILTKVTKQDCDDVFHLLGNLLTLKMFIPLVLKEQQIDQQYSTNVGGGQRVKQISSEIFVQLCEAILFYTAVPNDVVNSLALEMLVKIFENSTQTQCAIWLSKNSVKKSRFFFPSADCDLTSTADVEPVRSESISSASCSDDPTALQQDTAVEQPVLNISFQGDDCLEKRVQRFSASSDDQSQFGERESLESICIGRLKYSGLQRSIESVDERLALMEMDEEAKSNQQQSNGRKFDEHSHSSSTCASVSGASVNSGKTPTFDKSTISTVADWAKDEFDSLLAETTSMAQFCCRLICRRFLLSGQAGVTLPDEKVRVSHKVLSLATLERLFMLDHALYNLSLYEGCSQNISDVLLLCKHLDPQVRGFVSQAVASLLISTATAVQSRKWNNDDDQEFKEEMKVLKRFLEILSNATRDESNVCIHYTLSSLRRTFSIMQKLNPSEVVNCAHSLLRLASNPYWLVKVKLAECFEELDFCLISLLEETCYSNLTEKLQPAVLHCLIDQLLLDEDRRVSSAASTSLLKLIPRLYFFGNVTLVSLNRQYYGRTFSGRQNWLHPDLPTVHNSALDYSSPSDLHYNALLIDDTEHNLSIVIDLLYSTFYKTSAQVFDWFGCIVALDELATAYPPRVYRRAWSTTTTVNGKCLACPLMQHCLQLLRTDCFQLDPLISWQRILHFVSTLFAACVVDFESQPTNKKKNIVELYGLTDVAADLIAFTMQVTSMYWHVVEQRTATPTSTARFVKSGSGSSTTLSSPVIKKLKYPTFIRKEISIKLHLGRGDSGVGERSGRFSEGGYEPQLLNLFEILRRVGSNFRATIDAETEKKFLGLLGSALQALSAVLEAVSVVDFSGYLEDFLFFSKSLMPLMPAQLISTLTQVQLLQIGLIITILIIIISILFRFGWLLSFSFFKVIKVLFGTNLHFEKQLRVKRTQDSIVNQATTLQSCSNYEHFLENIQTHIAQKTARSMMRHDFVEDSLICHVGWLENNYSQYVSQLFQDSERKSFLSEAIQLYEPILMEGLRMYTVQSDGRFQAAFVGLICHLLLVKVNYSVLDPQRRILNLFCQQLEHYIEDDSCVDREFVCKLFELLIILSHERQNTVPFVEIPKIIQLVESMYTSKDNPLLGNIAMHYVVLDLFLLRQQDVGNNELEIQQEVVIAMLTKALQYAEVGGDHLMVSWDSFNVIMFQLKKFDERRWRKISRDLTDRLLPLLLEGKIEIKNSNSINALYQLLDMVCSRAYSPVDPIFSALCFLAAECEHSTLNKWKHLLAVTCLFRILFLHCPGDSLLDRANEVLPSLKANQQLAPWMNYHTDTKPEELIVRLILRLSEWYLVSFVDSAVGDVSPNSHQLELQMIVNFYETIFWINQSGMHPKLIAVFRFEEHFVRIIDQLEIASRTGEAVLLFQLCHISAILCNSEWHLNELISRVQIKSFPWLVILVTCKDLLKNQMSKSTTTTATTTMDSLFLKWSSLRVECGTFFACVEEMAFEQLLKYALKMEHSCETMLYNFKRTIDSSSMTIGQQLKMIELLKYSCERYSLIALHLEISLVQSKHYLVRRCAEQSACRRLLSMMSKSTQLKPLTTFRNGELRSLMVKFVNDNLHPVFGFSRRLPPELSGRAAAGCSDTGHSFDKLDVLHLLKTDVSADVGAHTDRWSRFAKAVQCFPVEDVRSILCDQVGGDCAIFLFFFSHQPFIPFNCSISIVQNISGAALRACLKLARRRFALSCDGGDQNNCGAAPDREFSRNMPKLFTAGKEAVIFALQNLIRQFPADAVARFQFSQWEYELLLFIQFQFFSRHVKIVFLRVDLTLPIGYREKVFSMHSSVQELFSIISAASWRLSTSEISIILDFVHISFLTCLKLLPDLSLHEATATLATFLTVLANQHCCTFFTDQPQNVVHSIIGCTFWMLVKSFRLSALLRRLPSKLPFTQVNETEKMSFLYCEAMLAFRRSRRLYEQVQDALISDTIIGVCRLPQVFSFCLTPFAAFPFGWVPDVKRIGDLCTFSNVPVRFLVHADVLKDFIYRVCLLGWSSKQQFEEIWMTLVAVLSATPIGKEMSHRDRLDTVDRVTASSLAVRCIGCIFTMTSPRLVLTPVNNWKRAAQFRPPCSFQSEPTWNKRCAEIAHLVKFELESSSSLEMQADLQLPCSFCDVEKLYESAKLLNRAQIINSNIASGGSIVTPNLRGETIVICHFVFNLILFHTIYMYFFCFISESFDLVSCMYFVIDLFDHWFKDGPDQVPLLLLISTLDAIVCLSDFFFEDAHSEWMTNHMNVVFQARSADDEFITNVILFGILKCAANLCSSNAESLKMILQVVDHGCKIPFQSNKMFMLFGLLQSLRSFPSADVACFLPNIGELILHTFQLMSDRQAVNNVQVCGLDYEVACCALACQMMEKLADEHGTVDYLKTLLKLAAEAYQSPLPHCLQNAVATVLQTLVRFPAMNFECRQQILTVTTKCFDVEPGNSYIFTSLTLMLISLHFIKNWFNNQADDDQQRQQLDASASDQSKATFHIMVMERFDIILRKIAQSATEITNVLGVVCCEFLKDNFSPSDVIHKLVLDFMSNMKSADQQKVLIDILCSVLKDFQSKDEPTIFNWILLLVPSIVEKRPSNLAISCLTCFFLSIFKEPWMEALRIIALNRLGKMEEFDTELFAFTVRRFKELLPNEILVNDFLAIFANFSIQYPNTAYSLAHQYCMTKKT</sequence>
<dbReference type="PROSITE" id="PS51321">
    <property type="entry name" value="TFIIS_CENTRAL"/>
    <property type="match status" value="1"/>
</dbReference>
<evidence type="ECO:0000313" key="10">
    <source>
        <dbReference type="EMBL" id="KRY40707.1"/>
    </source>
</evidence>
<dbReference type="Gene3D" id="2.20.25.10">
    <property type="match status" value="1"/>
</dbReference>
<dbReference type="PANTHER" id="PTHR10170:SF10">
    <property type="entry name" value="HUNTINGTIN"/>
    <property type="match status" value="1"/>
</dbReference>
<dbReference type="InterPro" id="IPR048413">
    <property type="entry name" value="Htt_C-HEAT_rpt"/>
</dbReference>
<dbReference type="Pfam" id="PF20926">
    <property type="entry name" value="Htt_N-HEAT_1"/>
    <property type="match status" value="1"/>
</dbReference>
<dbReference type="InParanoid" id="A0A0V1BW76"/>
<name>A0A0V1BW76_TRISP</name>